<reference evidence="2 3" key="1">
    <citation type="journal article" date="2015" name="Genome Biol. Evol.">
        <title>The genome of winter moth (Operophtera brumata) provides a genomic perspective on sexual dimorphism and phenology.</title>
        <authorList>
            <person name="Derks M.F."/>
            <person name="Smit S."/>
            <person name="Salis L."/>
            <person name="Schijlen E."/>
            <person name="Bossers A."/>
            <person name="Mateman C."/>
            <person name="Pijl A.S."/>
            <person name="de Ridder D."/>
            <person name="Groenen M.A."/>
            <person name="Visser M.E."/>
            <person name="Megens H.J."/>
        </authorList>
    </citation>
    <scope>NUCLEOTIDE SEQUENCE [LARGE SCALE GENOMIC DNA]</scope>
    <source>
        <strain evidence="2">WM2013NL</strain>
        <tissue evidence="2">Head and thorax</tissue>
    </source>
</reference>
<evidence type="ECO:0000313" key="2">
    <source>
        <dbReference type="EMBL" id="KOB70204.1"/>
    </source>
</evidence>
<proteinExistence type="predicted"/>
<organism evidence="2 3">
    <name type="scientific">Operophtera brumata</name>
    <name type="common">Winter moth</name>
    <name type="synonym">Phalaena brumata</name>
    <dbReference type="NCBI Taxonomy" id="104452"/>
    <lineage>
        <taxon>Eukaryota</taxon>
        <taxon>Metazoa</taxon>
        <taxon>Ecdysozoa</taxon>
        <taxon>Arthropoda</taxon>
        <taxon>Hexapoda</taxon>
        <taxon>Insecta</taxon>
        <taxon>Pterygota</taxon>
        <taxon>Neoptera</taxon>
        <taxon>Endopterygota</taxon>
        <taxon>Lepidoptera</taxon>
        <taxon>Glossata</taxon>
        <taxon>Ditrysia</taxon>
        <taxon>Geometroidea</taxon>
        <taxon>Geometridae</taxon>
        <taxon>Larentiinae</taxon>
        <taxon>Operophtera</taxon>
    </lineage>
</organism>
<feature type="region of interest" description="Disordered" evidence="1">
    <location>
        <begin position="319"/>
        <end position="345"/>
    </location>
</feature>
<evidence type="ECO:0000256" key="1">
    <source>
        <dbReference type="SAM" id="MobiDB-lite"/>
    </source>
</evidence>
<gene>
    <name evidence="2" type="ORF">OBRU01_15696</name>
</gene>
<protein>
    <submittedName>
        <fullName evidence="2">Uncharacterized protein</fullName>
    </submittedName>
</protein>
<name>A0A0L7L4L1_OPEBR</name>
<feature type="region of interest" description="Disordered" evidence="1">
    <location>
        <begin position="458"/>
        <end position="522"/>
    </location>
</feature>
<feature type="compositionally biased region" description="Polar residues" evidence="1">
    <location>
        <begin position="420"/>
        <end position="431"/>
    </location>
</feature>
<feature type="region of interest" description="Disordered" evidence="1">
    <location>
        <begin position="736"/>
        <end position="777"/>
    </location>
</feature>
<sequence>MINLNDLQCDLVNRVLDDTNMSIPPFPSQDLAKLVLGYLAEEQLMTAYDEFLQASPYLDAFQNEYDRIFMTSLKSILAEYRAVKIYVETCKPNLLRKKIFQCTNLLDIVKLLENVIGLQKRQLLLQVSHRNDNIEIQTCVDRDDIPKYPKLRVKPDDQQKVKILSDVKVTNKKKQAKNATSTPVTSTPLTSTPLMQMQTIVINGTQAYKHTPVVINQKYTKDEIMAMPTLIVVPASGPSKIPTSAHCQPIMTQNSNAAANATSTSRALGPLVIDVSPSPAVIKQSEVSSKLPDLNMPDPSEVGLVKTVDYTKNASAPKDNITFGASKTPHALPPVRKSSSTPRRTTHVRVLDFATPRRILHENINEQVTSQTSDTPVEIVLSSSPNVSFVDTTVTENTRVNSNTAVVYSNAVVQNSITCDTGTGSAKEITTSSNSNQSKKSNWDTELRALVANESSLDSMITKRKKSSKKKKTVDKSDGKMEKKSSGKNIISPKIKKAPRKRRRVIVDDDDDPLPDAATEPDVPLKPTINIISGSDRVLADLQIVQENNKDDEIIQNKSNDKEEDCVETPEGDRLSLQNVIGARLNISDLLETPYKQALYDIQMGTPRFLHDLPGDPLSDIKITNIPTPRFLDTPKPVQATPSSWSSRPTDYSSGGSYYKPDDQDYMPVPDLRCIVSSSSKESVPESSDKSVEIIKDDERKSRPQRQCAKNVSYYRFATSTNKIKEVNDNIDAASTCSDSTGSTDYKNKEPAVISPRENSNTNKSGKKKRVSTKKIKSTAIKEKTKSFLKIKPRQTPTKITSSRNKKTIKSPNKYRRIRTTSKDKNVNSATPLVVAAPTKSRRKSSTPRKLDCTKSFNAENNQKTSPETIVNTKQNAACNVPHTQDSDAEQISLRWSDDGLQEANTKELPNISSANECEDISKIKEYIQTTNSTHPSRNEGSLRADLIKRGFDVETAKIIERDLLDTPPQASDLVTNSSKPKTIEQVRTIPTKKDEPTVERAIETASSVTNDLQNDQDDTDEEVEVEFSVHECNEGSKNYFEVQHDDTKEMSQGSPLRLKDKFSMDICIDDGVTVRLRATPFRFPLDQDPIGVEEIDYSYNSKETEMAVSSIINMERLYTPLKESFKAQCFEIFDSTLTSIDTPLKANSPTTDCGMTETEIVLEEQQTEKGKGDPKKRKRSTGSDESNSDTKKTKYLLTSASIQNIDIESVLTKLHGP</sequence>
<feature type="region of interest" description="Disordered" evidence="1">
    <location>
        <begin position="420"/>
        <end position="442"/>
    </location>
</feature>
<feature type="compositionally biased region" description="Basic residues" evidence="1">
    <location>
        <begin position="765"/>
        <end position="777"/>
    </location>
</feature>
<feature type="compositionally biased region" description="Basic and acidic residues" evidence="1">
    <location>
        <begin position="474"/>
        <end position="485"/>
    </location>
</feature>
<feature type="region of interest" description="Disordered" evidence="1">
    <location>
        <begin position="1163"/>
        <end position="1194"/>
    </location>
</feature>
<evidence type="ECO:0000313" key="3">
    <source>
        <dbReference type="Proteomes" id="UP000037510"/>
    </source>
</evidence>
<dbReference type="Proteomes" id="UP000037510">
    <property type="component" value="Unassembled WGS sequence"/>
</dbReference>
<feature type="compositionally biased region" description="Basic residues" evidence="1">
    <location>
        <begin position="494"/>
        <end position="504"/>
    </location>
</feature>
<keyword evidence="3" id="KW-1185">Reference proteome</keyword>
<comment type="caution">
    <text evidence="2">The sequence shown here is derived from an EMBL/GenBank/DDBJ whole genome shotgun (WGS) entry which is preliminary data.</text>
</comment>
<feature type="compositionally biased region" description="Polar residues" evidence="1">
    <location>
        <begin position="640"/>
        <end position="656"/>
    </location>
</feature>
<feature type="compositionally biased region" description="Basic and acidic residues" evidence="1">
    <location>
        <begin position="683"/>
        <end position="702"/>
    </location>
</feature>
<feature type="region of interest" description="Disordered" evidence="1">
    <location>
        <begin position="630"/>
        <end position="664"/>
    </location>
</feature>
<dbReference type="STRING" id="104452.A0A0L7L4L1"/>
<accession>A0A0L7L4L1</accession>
<feature type="compositionally biased region" description="Polar residues" evidence="1">
    <location>
        <begin position="736"/>
        <end position="745"/>
    </location>
</feature>
<dbReference type="AlphaFoldDB" id="A0A0L7L4L1"/>
<feature type="compositionally biased region" description="Basic residues" evidence="1">
    <location>
        <begin position="462"/>
        <end position="473"/>
    </location>
</feature>
<dbReference type="EMBL" id="JTDY01003070">
    <property type="protein sequence ID" value="KOB70204.1"/>
    <property type="molecule type" value="Genomic_DNA"/>
</dbReference>
<feature type="region of interest" description="Disordered" evidence="1">
    <location>
        <begin position="677"/>
        <end position="707"/>
    </location>
</feature>